<accession>A0A0G4NZK5</accession>
<sequence>MVRKVPIPTLTVEQLELLDQLRERADDREHAYAIIIQEVQNIMRMVGRVSSLQLGDIPHSSPLIPAVMRALETQMIRLLEVVAELSVEAQMDEWTRRWIFDTIVELDGSPERVAQFSHSKHKSVDTEDRVHHWYGAVQNFRRSVSRLAEEGSLDSNVVQQECARLIERFPREILPATH</sequence>
<keyword evidence="2" id="KW-1185">Reference proteome</keyword>
<gene>
    <name evidence="1" type="ORF">PCAMFM013_S003g000279</name>
</gene>
<evidence type="ECO:0000313" key="1">
    <source>
        <dbReference type="EMBL" id="CRL19488.1"/>
    </source>
</evidence>
<dbReference type="AlphaFoldDB" id="A0A0G4NZK5"/>
<proteinExistence type="predicted"/>
<reference evidence="1 2" key="1">
    <citation type="journal article" date="2014" name="Nat. Commun.">
        <title>Multiple recent horizontal transfers of a large genomic region in cheese making fungi.</title>
        <authorList>
            <person name="Cheeseman K."/>
            <person name="Ropars J."/>
            <person name="Renault P."/>
            <person name="Dupont J."/>
            <person name="Gouzy J."/>
            <person name="Branca A."/>
            <person name="Abraham A.L."/>
            <person name="Ceppi M."/>
            <person name="Conseiller E."/>
            <person name="Debuchy R."/>
            <person name="Malagnac F."/>
            <person name="Goarin A."/>
            <person name="Silar P."/>
            <person name="Lacoste S."/>
            <person name="Sallet E."/>
            <person name="Bensimon A."/>
            <person name="Giraud T."/>
            <person name="Brygoo Y."/>
        </authorList>
    </citation>
    <scope>NUCLEOTIDE SEQUENCE [LARGE SCALE GENOMIC DNA]</scope>
    <source>
        <strain evidence="2">FM 013</strain>
    </source>
</reference>
<dbReference type="Proteomes" id="UP000053732">
    <property type="component" value="Unassembled WGS sequence"/>
</dbReference>
<evidence type="ECO:0000313" key="2">
    <source>
        <dbReference type="Proteomes" id="UP000053732"/>
    </source>
</evidence>
<protein>
    <submittedName>
        <fullName evidence="1">Str. FM013</fullName>
    </submittedName>
</protein>
<dbReference type="EMBL" id="HG793136">
    <property type="protein sequence ID" value="CRL19488.1"/>
    <property type="molecule type" value="Genomic_DNA"/>
</dbReference>
<name>A0A0G4NZK5_PENC3</name>
<organism evidence="1 2">
    <name type="scientific">Penicillium camemberti (strain FM 013)</name>
    <dbReference type="NCBI Taxonomy" id="1429867"/>
    <lineage>
        <taxon>Eukaryota</taxon>
        <taxon>Fungi</taxon>
        <taxon>Dikarya</taxon>
        <taxon>Ascomycota</taxon>
        <taxon>Pezizomycotina</taxon>
        <taxon>Eurotiomycetes</taxon>
        <taxon>Eurotiomycetidae</taxon>
        <taxon>Eurotiales</taxon>
        <taxon>Aspergillaceae</taxon>
        <taxon>Penicillium</taxon>
    </lineage>
</organism>